<evidence type="ECO:0000256" key="2">
    <source>
        <dbReference type="ARBA" id="ARBA00023002"/>
    </source>
</evidence>
<comment type="similarity">
    <text evidence="1">Belongs to the short-chain dehydrogenases/reductases (SDR) family.</text>
</comment>
<dbReference type="SUPFAM" id="SSF51735">
    <property type="entry name" value="NAD(P)-binding Rossmann-fold domains"/>
    <property type="match status" value="1"/>
</dbReference>
<dbReference type="Gene3D" id="3.40.50.720">
    <property type="entry name" value="NAD(P)-binding Rossmann-like Domain"/>
    <property type="match status" value="1"/>
</dbReference>
<keyword evidence="2" id="KW-0560">Oxidoreductase</keyword>
<organism evidence="3">
    <name type="scientific">human gut metagenome</name>
    <dbReference type="NCBI Taxonomy" id="408170"/>
    <lineage>
        <taxon>unclassified sequences</taxon>
        <taxon>metagenomes</taxon>
        <taxon>organismal metagenomes</taxon>
    </lineage>
</organism>
<feature type="non-terminal residue" evidence="3">
    <location>
        <position position="81"/>
    </location>
</feature>
<proteinExistence type="inferred from homology"/>
<dbReference type="AlphaFoldDB" id="W1XBZ9"/>
<dbReference type="Pfam" id="PF00106">
    <property type="entry name" value="adh_short"/>
    <property type="match status" value="1"/>
</dbReference>
<dbReference type="PRINTS" id="PR01397">
    <property type="entry name" value="DHBDHDRGNASE"/>
</dbReference>
<dbReference type="GO" id="GO:0016020">
    <property type="term" value="C:membrane"/>
    <property type="evidence" value="ECO:0007669"/>
    <property type="project" value="TreeGrafter"/>
</dbReference>
<comment type="caution">
    <text evidence="3">The sequence shown here is derived from an EMBL/GenBank/DDBJ whole genome shotgun (WGS) entry which is preliminary data.</text>
</comment>
<protein>
    <submittedName>
        <fullName evidence="3">Oxidoreductase, short chain dehydrogenase/reductase family protein</fullName>
    </submittedName>
</protein>
<dbReference type="InterPro" id="IPR002347">
    <property type="entry name" value="SDR_fam"/>
</dbReference>
<dbReference type="EMBL" id="AZMM01016900">
    <property type="protein sequence ID" value="ETJ27666.1"/>
    <property type="molecule type" value="Genomic_DNA"/>
</dbReference>
<sequence>TGASSGIGAATAKAFARRGENLIVIARRAELLENLKGEIANISPDSDVIVKPCDLSRSENVLALWDDLKSYELKALINNAG</sequence>
<dbReference type="GO" id="GO:0008667">
    <property type="term" value="F:2,3-dihydro-2,3-dihydroxybenzoate dehydrogenase activity"/>
    <property type="evidence" value="ECO:0007669"/>
    <property type="project" value="InterPro"/>
</dbReference>
<name>W1XBZ9_9ZZZZ</name>
<dbReference type="PANTHER" id="PTHR44196">
    <property type="entry name" value="DEHYDROGENASE/REDUCTASE SDR FAMILY MEMBER 7B"/>
    <property type="match status" value="1"/>
</dbReference>
<dbReference type="InterPro" id="IPR036291">
    <property type="entry name" value="NAD(P)-bd_dom_sf"/>
</dbReference>
<evidence type="ECO:0000256" key="1">
    <source>
        <dbReference type="ARBA" id="ARBA00006484"/>
    </source>
</evidence>
<dbReference type="InterPro" id="IPR003560">
    <property type="entry name" value="DHB_DH"/>
</dbReference>
<gene>
    <name evidence="3" type="ORF">Q604_UNBC16900G0001</name>
</gene>
<dbReference type="PANTHER" id="PTHR44196:SF1">
    <property type="entry name" value="DEHYDROGENASE_REDUCTASE SDR FAMILY MEMBER 7B"/>
    <property type="match status" value="1"/>
</dbReference>
<feature type="non-terminal residue" evidence="3">
    <location>
        <position position="1"/>
    </location>
</feature>
<reference evidence="3" key="1">
    <citation type="submission" date="2013-12" db="EMBL/GenBank/DDBJ databases">
        <title>A Varibaculum cambriense genome reconstructed from a premature infant gut community with otherwise low bacterial novelty that shifts toward anaerobic metabolism during the third week of life.</title>
        <authorList>
            <person name="Brown C.T."/>
            <person name="Sharon I."/>
            <person name="Thomas B.C."/>
            <person name="Castelle C.J."/>
            <person name="Morowitz M.J."/>
            <person name="Banfield J.F."/>
        </authorList>
    </citation>
    <scope>NUCLEOTIDE SEQUENCE</scope>
</reference>
<accession>W1XBZ9</accession>
<evidence type="ECO:0000313" key="3">
    <source>
        <dbReference type="EMBL" id="ETJ27666.1"/>
    </source>
</evidence>
<dbReference type="GO" id="GO:0019290">
    <property type="term" value="P:siderophore biosynthetic process"/>
    <property type="evidence" value="ECO:0007669"/>
    <property type="project" value="InterPro"/>
</dbReference>